<dbReference type="InterPro" id="IPR007159">
    <property type="entry name" value="SpoVT-AbrB_dom"/>
</dbReference>
<dbReference type="PROSITE" id="PS51740">
    <property type="entry name" value="SPOVT_ABRB"/>
    <property type="match status" value="1"/>
</dbReference>
<reference evidence="3 4" key="1">
    <citation type="submission" date="2019-04" db="EMBL/GenBank/DDBJ databases">
        <authorList>
            <person name="Liu Q."/>
            <person name="Xin Y.-H."/>
        </authorList>
    </citation>
    <scope>NUCLEOTIDE SEQUENCE [LARGE SCALE GENOMIC DNA]</scope>
    <source>
        <strain evidence="3 4">AM23</strain>
    </source>
</reference>
<dbReference type="Pfam" id="PF04014">
    <property type="entry name" value="MazE_antitoxin"/>
    <property type="match status" value="1"/>
</dbReference>
<evidence type="ECO:0000313" key="4">
    <source>
        <dbReference type="Proteomes" id="UP000305233"/>
    </source>
</evidence>
<dbReference type="RefSeq" id="WP_136453919.1">
    <property type="nucleotide sequence ID" value="NZ_SSWH01000005.1"/>
</dbReference>
<sequence length="90" mass="9624">MVQAKLTSKGQVTIPLEVRQALGLEAGSKIDFIRSADGRIVLEVVRTSVASLQGVLRRDGGDSLSVEAMNDAVQDEALARMARSDSEDHS</sequence>
<evidence type="ECO:0000256" key="1">
    <source>
        <dbReference type="PROSITE-ProRule" id="PRU01076"/>
    </source>
</evidence>
<organism evidence="3 4">
    <name type="scientific">Arthrobacter echini</name>
    <dbReference type="NCBI Taxonomy" id="1529066"/>
    <lineage>
        <taxon>Bacteria</taxon>
        <taxon>Bacillati</taxon>
        <taxon>Actinomycetota</taxon>
        <taxon>Actinomycetes</taxon>
        <taxon>Micrococcales</taxon>
        <taxon>Micrococcaceae</taxon>
        <taxon>Arthrobacter</taxon>
    </lineage>
</organism>
<dbReference type="EMBL" id="SSWH01000005">
    <property type="protein sequence ID" value="THJ66819.1"/>
    <property type="molecule type" value="Genomic_DNA"/>
</dbReference>
<dbReference type="SUPFAM" id="SSF89447">
    <property type="entry name" value="AbrB/MazE/MraZ-like"/>
    <property type="match status" value="1"/>
</dbReference>
<feature type="domain" description="SpoVT-AbrB" evidence="2">
    <location>
        <begin position="1"/>
        <end position="47"/>
    </location>
</feature>
<dbReference type="Gene3D" id="2.10.260.10">
    <property type="match status" value="1"/>
</dbReference>
<protein>
    <submittedName>
        <fullName evidence="3">AbrB/MazE/SpoVT family DNA-binding domain-containing protein</fullName>
    </submittedName>
</protein>
<proteinExistence type="predicted"/>
<evidence type="ECO:0000313" key="3">
    <source>
        <dbReference type="EMBL" id="THJ66819.1"/>
    </source>
</evidence>
<dbReference type="NCBIfam" id="TIGR01439">
    <property type="entry name" value="lp_hng_hel_AbrB"/>
    <property type="match status" value="1"/>
</dbReference>
<accession>A0A4V3Z5I9</accession>
<dbReference type="Proteomes" id="UP000305233">
    <property type="component" value="Unassembled WGS sequence"/>
</dbReference>
<dbReference type="SMART" id="SM00966">
    <property type="entry name" value="SpoVT_AbrB"/>
    <property type="match status" value="1"/>
</dbReference>
<evidence type="ECO:0000259" key="2">
    <source>
        <dbReference type="PROSITE" id="PS51740"/>
    </source>
</evidence>
<keyword evidence="1 3" id="KW-0238">DNA-binding</keyword>
<name>A0A4V3Z5I9_9MICC</name>
<dbReference type="GO" id="GO:0003677">
    <property type="term" value="F:DNA binding"/>
    <property type="evidence" value="ECO:0007669"/>
    <property type="project" value="UniProtKB-UniRule"/>
</dbReference>
<keyword evidence="4" id="KW-1185">Reference proteome</keyword>
<gene>
    <name evidence="3" type="ORF">E8P82_07785</name>
</gene>
<dbReference type="AlphaFoldDB" id="A0A4V3Z5I9"/>
<comment type="caution">
    <text evidence="3">The sequence shown here is derived from an EMBL/GenBank/DDBJ whole genome shotgun (WGS) entry which is preliminary data.</text>
</comment>
<dbReference type="OrthoDB" id="9811597at2"/>
<dbReference type="InterPro" id="IPR037914">
    <property type="entry name" value="SpoVT-AbrB_sf"/>
</dbReference>